<reference evidence="6 7" key="1">
    <citation type="journal article" date="2012" name="Int. J. Syst. Evol. Microbiol.">
        <title>Flammeovirga pacifica sp. nov., isolated from deep-sea sediment.</title>
        <authorList>
            <person name="Xu H."/>
            <person name="Fu Y."/>
            <person name="Yang N."/>
            <person name="Ding Z."/>
            <person name="Lai Q."/>
            <person name="Zeng R."/>
        </authorList>
    </citation>
    <scope>NUCLEOTIDE SEQUENCE [LARGE SCALE GENOMIC DNA]</scope>
    <source>
        <strain evidence="7">DSM 24597 / LMG 26175 / WPAGA1</strain>
    </source>
</reference>
<dbReference type="InterPro" id="IPR017438">
    <property type="entry name" value="ATP-NAD_kinase_N"/>
</dbReference>
<evidence type="ECO:0000256" key="3">
    <source>
        <dbReference type="ARBA" id="ARBA00022777"/>
    </source>
</evidence>
<dbReference type="SUPFAM" id="SSF111331">
    <property type="entry name" value="NAD kinase/diacylglycerol kinase-like"/>
    <property type="match status" value="1"/>
</dbReference>
<protein>
    <submittedName>
        <fullName evidence="6">Diacylglycerol kinase</fullName>
    </submittedName>
</protein>
<name>A0A1S1YVI3_FLAPC</name>
<evidence type="ECO:0000256" key="4">
    <source>
        <dbReference type="ARBA" id="ARBA00022840"/>
    </source>
</evidence>
<keyword evidence="4" id="KW-0067">ATP-binding</keyword>
<dbReference type="Pfam" id="PF19279">
    <property type="entry name" value="YegS_C"/>
    <property type="match status" value="1"/>
</dbReference>
<keyword evidence="2" id="KW-0547">Nucleotide-binding</keyword>
<dbReference type="InterPro" id="IPR045540">
    <property type="entry name" value="YegS/DAGK_C"/>
</dbReference>
<dbReference type="SMART" id="SM00046">
    <property type="entry name" value="DAGKc"/>
    <property type="match status" value="1"/>
</dbReference>
<dbReference type="PANTHER" id="PTHR12358:SF54">
    <property type="entry name" value="SPHINGOSINE KINASE RELATED PROTEIN"/>
    <property type="match status" value="1"/>
</dbReference>
<feature type="domain" description="DAGKc" evidence="5">
    <location>
        <begin position="1"/>
        <end position="129"/>
    </location>
</feature>
<dbReference type="InterPro" id="IPR001206">
    <property type="entry name" value="Diacylglycerol_kinase_cat_dom"/>
</dbReference>
<dbReference type="Pfam" id="PF00781">
    <property type="entry name" value="DAGK_cat"/>
    <property type="match status" value="1"/>
</dbReference>
<dbReference type="RefSeq" id="WP_044228744.1">
    <property type="nucleotide sequence ID" value="NZ_JRYR02000001.1"/>
</dbReference>
<dbReference type="PROSITE" id="PS50146">
    <property type="entry name" value="DAGK"/>
    <property type="match status" value="1"/>
</dbReference>
<evidence type="ECO:0000313" key="6">
    <source>
        <dbReference type="EMBL" id="OHX64835.1"/>
    </source>
</evidence>
<evidence type="ECO:0000259" key="5">
    <source>
        <dbReference type="PROSITE" id="PS50146"/>
    </source>
</evidence>
<evidence type="ECO:0000256" key="2">
    <source>
        <dbReference type="ARBA" id="ARBA00022741"/>
    </source>
</evidence>
<dbReference type="Proteomes" id="UP000179797">
    <property type="component" value="Unassembled WGS sequence"/>
</dbReference>
<gene>
    <name evidence="6" type="ORF">NH26_00010</name>
</gene>
<accession>A0A1S1YVI3</accession>
<sequence length="300" mass="33248">MKILFVVNPISGDIDKEPFLQEAKQYLDIYGIHHVTFYTSGVNDLENLKKEISSYQPDRIASVGGDGTTLFTSTALIGTDIPMGIIPLGSANGMAVELFVDSDPMEALKELIISNVITGLDLIQVNKEHYCLHIGDIGVNAQIVKGYSSDSKRGMTTYIKYFLEQLRITNIIDYTIEIDGEEYNESGIMLAICNARKFGTGVPLNSISNPFDGKFELVAIPEMDFEDLILVGLSKFDESFLEEADGNVYSTDKAKIKFESLQLLQLDGEVIGDVTEIDIEIIESAVQYISTNKNKMINKE</sequence>
<dbReference type="AlphaFoldDB" id="A0A1S1YVI3"/>
<evidence type="ECO:0000313" key="7">
    <source>
        <dbReference type="Proteomes" id="UP000179797"/>
    </source>
</evidence>
<dbReference type="SMR" id="A0A1S1YVI3"/>
<dbReference type="GO" id="GO:0016301">
    <property type="term" value="F:kinase activity"/>
    <property type="evidence" value="ECO:0007669"/>
    <property type="project" value="UniProtKB-KW"/>
</dbReference>
<keyword evidence="7" id="KW-1185">Reference proteome</keyword>
<comment type="caution">
    <text evidence="6">The sequence shown here is derived from an EMBL/GenBank/DDBJ whole genome shotgun (WGS) entry which is preliminary data.</text>
</comment>
<dbReference type="InterPro" id="IPR050187">
    <property type="entry name" value="Lipid_Phosphate_FormReg"/>
</dbReference>
<keyword evidence="3 6" id="KW-0418">Kinase</keyword>
<dbReference type="PANTHER" id="PTHR12358">
    <property type="entry name" value="SPHINGOSINE KINASE"/>
    <property type="match status" value="1"/>
</dbReference>
<dbReference type="InterPro" id="IPR016064">
    <property type="entry name" value="NAD/diacylglycerol_kinase_sf"/>
</dbReference>
<dbReference type="OrthoDB" id="9786026at2"/>
<proteinExistence type="predicted"/>
<dbReference type="STRING" id="915059.NH26_00010"/>
<dbReference type="Gene3D" id="2.60.200.40">
    <property type="match status" value="1"/>
</dbReference>
<dbReference type="Gene3D" id="3.40.50.10330">
    <property type="entry name" value="Probable inorganic polyphosphate/atp-NAD kinase, domain 1"/>
    <property type="match status" value="1"/>
</dbReference>
<dbReference type="GO" id="GO:0005524">
    <property type="term" value="F:ATP binding"/>
    <property type="evidence" value="ECO:0007669"/>
    <property type="project" value="UniProtKB-KW"/>
</dbReference>
<evidence type="ECO:0000256" key="1">
    <source>
        <dbReference type="ARBA" id="ARBA00022679"/>
    </source>
</evidence>
<keyword evidence="1" id="KW-0808">Transferase</keyword>
<dbReference type="EMBL" id="JRYR02000001">
    <property type="protein sequence ID" value="OHX64835.1"/>
    <property type="molecule type" value="Genomic_DNA"/>
</dbReference>
<organism evidence="6 7">
    <name type="scientific">Flammeovirga pacifica</name>
    <dbReference type="NCBI Taxonomy" id="915059"/>
    <lineage>
        <taxon>Bacteria</taxon>
        <taxon>Pseudomonadati</taxon>
        <taxon>Bacteroidota</taxon>
        <taxon>Cytophagia</taxon>
        <taxon>Cytophagales</taxon>
        <taxon>Flammeovirgaceae</taxon>
        <taxon>Flammeovirga</taxon>
    </lineage>
</organism>